<evidence type="ECO:0000256" key="4">
    <source>
        <dbReference type="ARBA" id="ARBA00023098"/>
    </source>
</evidence>
<protein>
    <recommendedName>
        <fullName evidence="8">Delta(3,5)-Delta(2,4)-dienoyl-CoA isomerase</fullName>
    </recommendedName>
</protein>
<evidence type="ECO:0000256" key="1">
    <source>
        <dbReference type="ARBA" id="ARBA00005005"/>
    </source>
</evidence>
<organism evidence="6 7">
    <name type="scientific">Kwoniella dendrophila CBS 6074</name>
    <dbReference type="NCBI Taxonomy" id="1295534"/>
    <lineage>
        <taxon>Eukaryota</taxon>
        <taxon>Fungi</taxon>
        <taxon>Dikarya</taxon>
        <taxon>Basidiomycota</taxon>
        <taxon>Agaricomycotina</taxon>
        <taxon>Tremellomycetes</taxon>
        <taxon>Tremellales</taxon>
        <taxon>Cryptococcaceae</taxon>
        <taxon>Kwoniella</taxon>
    </lineage>
</organism>
<dbReference type="InterPro" id="IPR001753">
    <property type="entry name" value="Enoyl-CoA_hydra/iso"/>
</dbReference>
<dbReference type="CDD" id="cd06558">
    <property type="entry name" value="crotonase-like"/>
    <property type="match status" value="1"/>
</dbReference>
<evidence type="ECO:0000256" key="3">
    <source>
        <dbReference type="ARBA" id="ARBA00022832"/>
    </source>
</evidence>
<keyword evidence="5" id="KW-0413">Isomerase</keyword>
<evidence type="ECO:0000313" key="6">
    <source>
        <dbReference type="EMBL" id="WWC88588.1"/>
    </source>
</evidence>
<evidence type="ECO:0000256" key="5">
    <source>
        <dbReference type="ARBA" id="ARBA00023235"/>
    </source>
</evidence>
<dbReference type="InterPro" id="IPR045002">
    <property type="entry name" value="Ech1-like"/>
</dbReference>
<comment type="similarity">
    <text evidence="2">Belongs to the enoyl-CoA hydratase/isomerase family.</text>
</comment>
<keyword evidence="3" id="KW-0276">Fatty acid metabolism</keyword>
<accession>A0AAX4JVP6</accession>
<dbReference type="PANTHER" id="PTHR43149:SF1">
    <property type="entry name" value="DELTA(3,5)-DELTA(2,4)-DIENOYL-COA ISOMERASE, MITOCHONDRIAL"/>
    <property type="match status" value="1"/>
</dbReference>
<dbReference type="GO" id="GO:0051750">
    <property type="term" value="F:delta(3,5)-delta(2,4)-dienoyl-CoA isomerase activity"/>
    <property type="evidence" value="ECO:0007669"/>
    <property type="project" value="TreeGrafter"/>
</dbReference>
<dbReference type="PANTHER" id="PTHR43149">
    <property type="entry name" value="ENOYL-COA HYDRATASE"/>
    <property type="match status" value="1"/>
</dbReference>
<dbReference type="SUPFAM" id="SSF52096">
    <property type="entry name" value="ClpP/crotonase"/>
    <property type="match status" value="1"/>
</dbReference>
<keyword evidence="4" id="KW-0443">Lipid metabolism</keyword>
<evidence type="ECO:0008006" key="8">
    <source>
        <dbReference type="Google" id="ProtNLM"/>
    </source>
</evidence>
<name>A0AAX4JVP6_9TREE</name>
<dbReference type="Pfam" id="PF00378">
    <property type="entry name" value="ECH_1"/>
    <property type="match status" value="1"/>
</dbReference>
<dbReference type="AlphaFoldDB" id="A0AAX4JVP6"/>
<proteinExistence type="inferred from homology"/>
<reference evidence="6 7" key="1">
    <citation type="submission" date="2024-01" db="EMBL/GenBank/DDBJ databases">
        <title>Comparative genomics of Cryptococcus and Kwoniella reveals pathogenesis evolution and contrasting modes of karyotype evolution via chromosome fusion or intercentromeric recombination.</title>
        <authorList>
            <person name="Coelho M.A."/>
            <person name="David-Palma M."/>
            <person name="Shea T."/>
            <person name="Bowers K."/>
            <person name="McGinley-Smith S."/>
            <person name="Mohammad A.W."/>
            <person name="Gnirke A."/>
            <person name="Yurkov A.M."/>
            <person name="Nowrousian M."/>
            <person name="Sun S."/>
            <person name="Cuomo C.A."/>
            <person name="Heitman J."/>
        </authorList>
    </citation>
    <scope>NUCLEOTIDE SEQUENCE [LARGE SCALE GENOMIC DNA]</scope>
    <source>
        <strain evidence="6 7">CBS 6074</strain>
    </source>
</reference>
<dbReference type="InterPro" id="IPR014748">
    <property type="entry name" value="Enoyl-CoA_hydra_C"/>
</dbReference>
<evidence type="ECO:0000313" key="7">
    <source>
        <dbReference type="Proteomes" id="UP001355207"/>
    </source>
</evidence>
<sequence>MEIFSGQYHKATEASPGVLLLEFNRPPVNAFHDDMWKELRRIIDTISHTPEIRVIVLSSALQNVFTAGLDLNAQSELNSPSLDPARKAIQLRQHVLDFQDAITSLERCNQPVICALYGTSVGLAIDLACACDIRLASSNTTFGIFEVNVGLAADIGTLQRLPKITGNESKLKELALTGRKFNSLEAKEIGFISDIKQGGRSEVISAAIDMAKVIASKSPVAVIGTKHLINHARDHTIEEGLRYTAIWNASMLQSVDTSTAMKAVMAKQISKFAPISNTPQSELSARAKL</sequence>
<dbReference type="Proteomes" id="UP001355207">
    <property type="component" value="Chromosome 4"/>
</dbReference>
<dbReference type="GO" id="GO:0005739">
    <property type="term" value="C:mitochondrion"/>
    <property type="evidence" value="ECO:0007669"/>
    <property type="project" value="TreeGrafter"/>
</dbReference>
<dbReference type="RefSeq" id="XP_066075351.1">
    <property type="nucleotide sequence ID" value="XM_066219254.1"/>
</dbReference>
<dbReference type="GO" id="GO:0006631">
    <property type="term" value="P:fatty acid metabolic process"/>
    <property type="evidence" value="ECO:0007669"/>
    <property type="project" value="UniProtKB-KW"/>
</dbReference>
<comment type="pathway">
    <text evidence="1">Lipid metabolism; fatty acid beta-oxidation.</text>
</comment>
<dbReference type="FunFam" id="1.10.12.10:FF:000004">
    <property type="entry name" value="Delta3,5-delta2,4-dienoyl-CoA isomerase"/>
    <property type="match status" value="1"/>
</dbReference>
<gene>
    <name evidence="6" type="ORF">L201_003500</name>
</gene>
<keyword evidence="7" id="KW-1185">Reference proteome</keyword>
<dbReference type="GeneID" id="91094170"/>
<dbReference type="EMBL" id="CP144101">
    <property type="protein sequence ID" value="WWC88588.1"/>
    <property type="molecule type" value="Genomic_DNA"/>
</dbReference>
<dbReference type="InterPro" id="IPR029045">
    <property type="entry name" value="ClpP/crotonase-like_dom_sf"/>
</dbReference>
<dbReference type="Gene3D" id="3.90.226.10">
    <property type="entry name" value="2-enoyl-CoA Hydratase, Chain A, domain 1"/>
    <property type="match status" value="1"/>
</dbReference>
<evidence type="ECO:0000256" key="2">
    <source>
        <dbReference type="ARBA" id="ARBA00005254"/>
    </source>
</evidence>
<dbReference type="Gene3D" id="1.10.12.10">
    <property type="entry name" value="Lyase 2-enoyl-coa Hydratase, Chain A, domain 2"/>
    <property type="match status" value="1"/>
</dbReference>